<sequence length="221" mass="25747">MEKWIRLPTIVQLFRVSSFGRVSSFRHLPLRKAASRGILLKTIPTVTTYFETLGVGNDSKVPAFDIDLGQLRSNYLKFQQRVHPDRYGNKNEQEYAHAQHYSSFINKAYQTLRDPLSRAKYILQLNNISISESESLEDPELLMKILDTRERLEEATDENEAKNIKDESEVRINEIITKLSQAFKSNDLVQAKALTIRLQYWYNIREAAIEWEPGKPIEIHH</sequence>
<dbReference type="PANTHER" id="PTHR14021">
    <property type="entry name" value="IRON-SULFUR CLUSTER CO-CHAPERONE PROTEIN HSCB"/>
    <property type="match status" value="1"/>
</dbReference>
<protein>
    <submittedName>
        <fullName evidence="4">Co-chaperone Hsc20</fullName>
    </submittedName>
</protein>
<dbReference type="InterPro" id="IPR001623">
    <property type="entry name" value="DnaJ_domain"/>
</dbReference>
<dbReference type="GO" id="GO:0051087">
    <property type="term" value="F:protein-folding chaperone binding"/>
    <property type="evidence" value="ECO:0007669"/>
    <property type="project" value="InterPro"/>
</dbReference>
<comment type="similarity">
    <text evidence="1">Belongs to the HscB family.</text>
</comment>
<keyword evidence="5" id="KW-1185">Reference proteome</keyword>
<accession>A0A8H4A684</accession>
<dbReference type="CDD" id="cd06257">
    <property type="entry name" value="DnaJ"/>
    <property type="match status" value="1"/>
</dbReference>
<dbReference type="Gene3D" id="1.20.1280.20">
    <property type="entry name" value="HscB, C-terminal domain"/>
    <property type="match status" value="1"/>
</dbReference>
<dbReference type="AlphaFoldDB" id="A0A8H4A684"/>
<keyword evidence="2" id="KW-0143">Chaperone</keyword>
<dbReference type="OrthoDB" id="448954at2759"/>
<dbReference type="InterPro" id="IPR036386">
    <property type="entry name" value="HscB_C_sf"/>
</dbReference>
<dbReference type="PROSITE" id="PS50076">
    <property type="entry name" value="DNAJ_2"/>
    <property type="match status" value="1"/>
</dbReference>
<evidence type="ECO:0000259" key="3">
    <source>
        <dbReference type="PROSITE" id="PS50076"/>
    </source>
</evidence>
<name>A0A8H4A684_GIGMA</name>
<dbReference type="SUPFAM" id="SSF46565">
    <property type="entry name" value="Chaperone J-domain"/>
    <property type="match status" value="1"/>
</dbReference>
<proteinExistence type="inferred from homology"/>
<dbReference type="GO" id="GO:0005739">
    <property type="term" value="C:mitochondrion"/>
    <property type="evidence" value="ECO:0007669"/>
    <property type="project" value="TreeGrafter"/>
</dbReference>
<evidence type="ECO:0000313" key="5">
    <source>
        <dbReference type="Proteomes" id="UP000439903"/>
    </source>
</evidence>
<dbReference type="SMART" id="SM00271">
    <property type="entry name" value="DnaJ"/>
    <property type="match status" value="1"/>
</dbReference>
<dbReference type="InterPro" id="IPR036869">
    <property type="entry name" value="J_dom_sf"/>
</dbReference>
<feature type="domain" description="J" evidence="3">
    <location>
        <begin position="48"/>
        <end position="125"/>
    </location>
</feature>
<dbReference type="Proteomes" id="UP000439903">
    <property type="component" value="Unassembled WGS sequence"/>
</dbReference>
<reference evidence="4 5" key="1">
    <citation type="journal article" date="2019" name="Environ. Microbiol.">
        <title>At the nexus of three kingdoms: the genome of the mycorrhizal fungus Gigaspora margarita provides insights into plant, endobacterial and fungal interactions.</title>
        <authorList>
            <person name="Venice F."/>
            <person name="Ghignone S."/>
            <person name="Salvioli di Fossalunga A."/>
            <person name="Amselem J."/>
            <person name="Novero M."/>
            <person name="Xianan X."/>
            <person name="Sedzielewska Toro K."/>
            <person name="Morin E."/>
            <person name="Lipzen A."/>
            <person name="Grigoriev I.V."/>
            <person name="Henrissat B."/>
            <person name="Martin F.M."/>
            <person name="Bonfante P."/>
        </authorList>
    </citation>
    <scope>NUCLEOTIDE SEQUENCE [LARGE SCALE GENOMIC DNA]</scope>
    <source>
        <strain evidence="4 5">BEG34</strain>
    </source>
</reference>
<evidence type="ECO:0000256" key="2">
    <source>
        <dbReference type="ARBA" id="ARBA00023186"/>
    </source>
</evidence>
<dbReference type="Pfam" id="PF00226">
    <property type="entry name" value="DnaJ"/>
    <property type="match status" value="1"/>
</dbReference>
<dbReference type="NCBIfam" id="TIGR00714">
    <property type="entry name" value="hscB"/>
    <property type="match status" value="1"/>
</dbReference>
<dbReference type="InterPro" id="IPR004640">
    <property type="entry name" value="HscB"/>
</dbReference>
<dbReference type="Pfam" id="PF07743">
    <property type="entry name" value="HSCB_C"/>
    <property type="match status" value="1"/>
</dbReference>
<comment type="caution">
    <text evidence="4">The sequence shown here is derived from an EMBL/GenBank/DDBJ whole genome shotgun (WGS) entry which is preliminary data.</text>
</comment>
<dbReference type="GO" id="GO:0051259">
    <property type="term" value="P:protein complex oligomerization"/>
    <property type="evidence" value="ECO:0007669"/>
    <property type="project" value="InterPro"/>
</dbReference>
<organism evidence="4 5">
    <name type="scientific">Gigaspora margarita</name>
    <dbReference type="NCBI Taxonomy" id="4874"/>
    <lineage>
        <taxon>Eukaryota</taxon>
        <taxon>Fungi</taxon>
        <taxon>Fungi incertae sedis</taxon>
        <taxon>Mucoromycota</taxon>
        <taxon>Glomeromycotina</taxon>
        <taxon>Glomeromycetes</taxon>
        <taxon>Diversisporales</taxon>
        <taxon>Gigasporaceae</taxon>
        <taxon>Gigaspora</taxon>
    </lineage>
</organism>
<dbReference type="PANTHER" id="PTHR14021:SF15">
    <property type="entry name" value="IRON-SULFUR CLUSTER CO-CHAPERONE PROTEIN HSCB"/>
    <property type="match status" value="1"/>
</dbReference>
<dbReference type="GO" id="GO:0001671">
    <property type="term" value="F:ATPase activator activity"/>
    <property type="evidence" value="ECO:0007669"/>
    <property type="project" value="InterPro"/>
</dbReference>
<evidence type="ECO:0000256" key="1">
    <source>
        <dbReference type="ARBA" id="ARBA00010476"/>
    </source>
</evidence>
<dbReference type="GO" id="GO:0044571">
    <property type="term" value="P:[2Fe-2S] cluster assembly"/>
    <property type="evidence" value="ECO:0007669"/>
    <property type="project" value="InterPro"/>
</dbReference>
<dbReference type="Gene3D" id="1.10.287.110">
    <property type="entry name" value="DnaJ domain"/>
    <property type="match status" value="1"/>
</dbReference>
<dbReference type="EMBL" id="WTPW01001305">
    <property type="protein sequence ID" value="KAF0444005.1"/>
    <property type="molecule type" value="Genomic_DNA"/>
</dbReference>
<dbReference type="InterPro" id="IPR009073">
    <property type="entry name" value="HscB_oligo_C"/>
</dbReference>
<gene>
    <name evidence="4" type="ORF">F8M41_003512</name>
</gene>
<dbReference type="SUPFAM" id="SSF47144">
    <property type="entry name" value="HSC20 (HSCB), C-terminal oligomerisation domain"/>
    <property type="match status" value="1"/>
</dbReference>
<evidence type="ECO:0000313" key="4">
    <source>
        <dbReference type="EMBL" id="KAF0444005.1"/>
    </source>
</evidence>